<dbReference type="EMBL" id="JAKOGI010000015">
    <property type="protein sequence ID" value="KAJ8450491.1"/>
    <property type="molecule type" value="Genomic_DNA"/>
</dbReference>
<evidence type="ECO:0000256" key="3">
    <source>
        <dbReference type="ARBA" id="ARBA00022485"/>
    </source>
</evidence>
<dbReference type="PANTHER" id="PTHR13273:SF14">
    <property type="entry name" value="ANAMORSIN"/>
    <property type="match status" value="1"/>
</dbReference>
<dbReference type="AlphaFoldDB" id="A0A9Q1KT75"/>
<comment type="cofactor">
    <cofactor evidence="10">
        <name>[2Fe-2S] cluster</name>
        <dbReference type="ChEBI" id="CHEBI:190135"/>
    </cofactor>
</comment>
<accession>A0A9Q1KT75</accession>
<evidence type="ECO:0000259" key="11">
    <source>
        <dbReference type="Pfam" id="PF05093"/>
    </source>
</evidence>
<keyword evidence="5 10" id="KW-0001">2Fe-2S</keyword>
<evidence type="ECO:0000313" key="13">
    <source>
        <dbReference type="Proteomes" id="UP001153076"/>
    </source>
</evidence>
<proteinExistence type="inferred from homology"/>
<dbReference type="Proteomes" id="UP001153076">
    <property type="component" value="Unassembled WGS sequence"/>
</dbReference>
<dbReference type="Pfam" id="PF05093">
    <property type="entry name" value="CIAPIN1"/>
    <property type="match status" value="1"/>
</dbReference>
<feature type="domain" description="Anamorsin C-terminal" evidence="11">
    <location>
        <begin position="216"/>
        <end position="253"/>
    </location>
</feature>
<dbReference type="Gene3D" id="3.40.50.150">
    <property type="entry name" value="Vaccinia Virus protein VP39"/>
    <property type="match status" value="1"/>
</dbReference>
<comment type="function">
    <text evidence="10">Component of the cytosolic iron-sulfur (Fe-S) protein assembly (CIA) machinery. Required for the maturation of extramitochondrial Fe-S proteins. Part of an electron transfer chain functioning in an early step of cytosolic Fe-S biogenesis, facilitating the de novo assembly of a [4Fe-4S] cluster on the cytosolic Fe-S scaffold complex. Electrons are transferred from NADPH via a FAD- and FMN-containing diflavin oxidoreductase. Together with the diflavin oxidoreductase, also required for the assembly of the diferric tyrosyl radical cofactor of ribonucleotide reductase (RNR), probably by providing electrons for reduction during radical cofactor maturation in the catalytic small subunit.</text>
</comment>
<name>A0A9Q1KT75_9CARY</name>
<dbReference type="GO" id="GO:0005758">
    <property type="term" value="C:mitochondrial intermembrane space"/>
    <property type="evidence" value="ECO:0007669"/>
    <property type="project" value="UniProtKB-SubCell"/>
</dbReference>
<evidence type="ECO:0000313" key="12">
    <source>
        <dbReference type="EMBL" id="KAJ8450491.1"/>
    </source>
</evidence>
<feature type="binding site" evidence="10">
    <location>
        <position position="197"/>
    </location>
    <ligand>
        <name>[2Fe-2S] cluster</name>
        <dbReference type="ChEBI" id="CHEBI:190135"/>
    </ligand>
</feature>
<feature type="binding site" evidence="10">
    <location>
        <position position="192"/>
    </location>
    <ligand>
        <name>[2Fe-2S] cluster</name>
        <dbReference type="ChEBI" id="CHEBI:190135"/>
    </ligand>
</feature>
<dbReference type="InterPro" id="IPR029063">
    <property type="entry name" value="SAM-dependent_MTases_sf"/>
</dbReference>
<comment type="similarity">
    <text evidence="2 10">Belongs to the anamorsin family.</text>
</comment>
<evidence type="ECO:0000256" key="4">
    <source>
        <dbReference type="ARBA" id="ARBA00022490"/>
    </source>
</evidence>
<comment type="domain">
    <text evidence="10">The N-terminal domain has structural similarity with S-adenosyl-L-methionine-dependent methyltransferases, but does not bind S-adenosyl-L-methionine. It is required for correct assembly of the 2 Fe-S clusters.</text>
</comment>
<evidence type="ECO:0000256" key="2">
    <source>
        <dbReference type="ARBA" id="ARBA00008169"/>
    </source>
</evidence>
<keyword evidence="7 10" id="KW-0408">Iron</keyword>
<dbReference type="PANTHER" id="PTHR13273">
    <property type="entry name" value="ANAMORSIN"/>
    <property type="match status" value="1"/>
</dbReference>
<evidence type="ECO:0000256" key="9">
    <source>
        <dbReference type="ARBA" id="ARBA00023128"/>
    </source>
</evidence>
<keyword evidence="4 10" id="KW-0963">Cytoplasm</keyword>
<dbReference type="HAMAP" id="MF_03115">
    <property type="entry name" value="Anamorsin"/>
    <property type="match status" value="1"/>
</dbReference>
<keyword evidence="3" id="KW-0004">4Fe-4S</keyword>
<protein>
    <recommendedName>
        <fullName evidence="10">Anamorsin homolog</fullName>
    </recommendedName>
    <alternativeName>
        <fullName evidence="10">Fe-S cluster assembly protein DRE2 homolog</fullName>
    </alternativeName>
</protein>
<keyword evidence="8 10" id="KW-0411">Iron-sulfur</keyword>
<comment type="subcellular location">
    <subcellularLocation>
        <location evidence="10">Cytoplasm</location>
    </subcellularLocation>
    <subcellularLocation>
        <location evidence="10">Mitochondrion intermembrane space</location>
    </subcellularLocation>
</comment>
<evidence type="ECO:0000256" key="8">
    <source>
        <dbReference type="ARBA" id="ARBA00023014"/>
    </source>
</evidence>
<dbReference type="GO" id="GO:0051539">
    <property type="term" value="F:4 iron, 4 sulfur cluster binding"/>
    <property type="evidence" value="ECO:0007669"/>
    <property type="project" value="UniProtKB-KW"/>
</dbReference>
<dbReference type="GO" id="GO:0046872">
    <property type="term" value="F:metal ion binding"/>
    <property type="evidence" value="ECO:0007669"/>
    <property type="project" value="UniProtKB-KW"/>
</dbReference>
<evidence type="ECO:0000256" key="6">
    <source>
        <dbReference type="ARBA" id="ARBA00022723"/>
    </source>
</evidence>
<gene>
    <name evidence="12" type="ORF">Cgig2_002176</name>
</gene>
<feature type="binding site" evidence="10">
    <location>
        <position position="195"/>
    </location>
    <ligand>
        <name>[2Fe-2S] cluster</name>
        <dbReference type="ChEBI" id="CHEBI:190135"/>
    </ligand>
</feature>
<reference evidence="12" key="1">
    <citation type="submission" date="2022-04" db="EMBL/GenBank/DDBJ databases">
        <title>Carnegiea gigantea Genome sequencing and assembly v2.</title>
        <authorList>
            <person name="Copetti D."/>
            <person name="Sanderson M.J."/>
            <person name="Burquez A."/>
            <person name="Wojciechowski M.F."/>
        </authorList>
    </citation>
    <scope>NUCLEOTIDE SEQUENCE</scope>
    <source>
        <strain evidence="12">SGP5-SGP5p</strain>
        <tissue evidence="12">Aerial part</tissue>
    </source>
</reference>
<keyword evidence="6 10" id="KW-0479">Metal-binding</keyword>
<comment type="domain">
    <text evidence="10">The C-terminal domain binds 2 Fe-S clusters but is otherwise mostly in an intrinsically disordered conformation.</text>
</comment>
<dbReference type="OrthoDB" id="311633at2759"/>
<comment type="subunit">
    <text evidence="10">Monomer.</text>
</comment>
<dbReference type="GO" id="GO:0009055">
    <property type="term" value="F:electron transfer activity"/>
    <property type="evidence" value="ECO:0007669"/>
    <property type="project" value="UniProtKB-UniRule"/>
</dbReference>
<feature type="binding site" evidence="10">
    <location>
        <position position="183"/>
    </location>
    <ligand>
        <name>[2Fe-2S] cluster</name>
        <dbReference type="ChEBI" id="CHEBI:190135"/>
    </ligand>
</feature>
<dbReference type="InterPro" id="IPR046408">
    <property type="entry name" value="CIAPIN1"/>
</dbReference>
<keyword evidence="13" id="KW-1185">Reference proteome</keyword>
<evidence type="ECO:0000256" key="5">
    <source>
        <dbReference type="ARBA" id="ARBA00022714"/>
    </source>
</evidence>
<keyword evidence="9 10" id="KW-0496">Mitochondrion</keyword>
<sequence>MAQQHRSLAITDDVILPLSSVSGSGRLFECAAVEQDNIVVITQAFSLNRLPLESSSLDIVVGICKSDEFLAAPLLSEIFRVTKPDGEILVSLTQDVHGLSSEKIRSSLERKLAIAGFLEPEGLSEMQSIRIKAKKPSWKIGSSFSLKALPKVQVNDDLDLIDEDTLLTEEDLKKRQLPLVGHCEVRTTRKACTNCTCGRADAEQKVKKLVSTMDQLNNPPSACGNRGLGDAFRCSTCPYKGLPPFKLGEKVSLPGGFLAADVQACHSPTKCGSNYIGFYASMLLESAYNCHTLSDVSVS</sequence>
<evidence type="ECO:0000256" key="1">
    <source>
        <dbReference type="ARBA" id="ARBA00001966"/>
    </source>
</evidence>
<organism evidence="12 13">
    <name type="scientific">Carnegiea gigantea</name>
    <dbReference type="NCBI Taxonomy" id="171969"/>
    <lineage>
        <taxon>Eukaryota</taxon>
        <taxon>Viridiplantae</taxon>
        <taxon>Streptophyta</taxon>
        <taxon>Embryophyta</taxon>
        <taxon>Tracheophyta</taxon>
        <taxon>Spermatophyta</taxon>
        <taxon>Magnoliopsida</taxon>
        <taxon>eudicotyledons</taxon>
        <taxon>Gunneridae</taxon>
        <taxon>Pentapetalae</taxon>
        <taxon>Caryophyllales</taxon>
        <taxon>Cactineae</taxon>
        <taxon>Cactaceae</taxon>
        <taxon>Cactoideae</taxon>
        <taxon>Echinocereeae</taxon>
        <taxon>Carnegiea</taxon>
    </lineage>
</organism>
<comment type="caution">
    <text evidence="10">Lacks conserved residue(s) required for the propagation of feature annotation.</text>
</comment>
<dbReference type="GO" id="GO:0051537">
    <property type="term" value="F:2 iron, 2 sulfur cluster binding"/>
    <property type="evidence" value="ECO:0007669"/>
    <property type="project" value="UniProtKB-UniRule"/>
</dbReference>
<dbReference type="GO" id="GO:0016226">
    <property type="term" value="P:iron-sulfur cluster assembly"/>
    <property type="evidence" value="ECO:0007669"/>
    <property type="project" value="UniProtKB-UniRule"/>
</dbReference>
<comment type="caution">
    <text evidence="12">The sequence shown here is derived from an EMBL/GenBank/DDBJ whole genome shotgun (WGS) entry which is preliminary data.</text>
</comment>
<dbReference type="InterPro" id="IPR007785">
    <property type="entry name" value="Anamorsin"/>
</dbReference>
<comment type="cofactor">
    <cofactor evidence="1">
        <name>[4Fe-4S] cluster</name>
        <dbReference type="ChEBI" id="CHEBI:49883"/>
    </cofactor>
</comment>
<evidence type="ECO:0000256" key="7">
    <source>
        <dbReference type="ARBA" id="ARBA00023004"/>
    </source>
</evidence>
<evidence type="ECO:0000256" key="10">
    <source>
        <dbReference type="HAMAP-Rule" id="MF_03115"/>
    </source>
</evidence>